<sequence>MNISSDIPLDGHIDFDYFLGNLQNTERSRLKRLVRATTRGADLAIIELDTSLQSLLDKGIEPLSISTHAPGNGVNLVIVGVPSGHEDAPALRPSACPLEGSADLLEDVYVFRGFHKHRCQGVAPGSSGSPVLDRVSNQIVGVLSTSTKGVKEENRCQPNAPCEINNGLPVLSPDTSYSSPALGLKTCFSQGVFNPLDIECTLQSTLKMTLGASYSPNPYSRVTLDDQGRTVLPTWSWPFSLDTPLYRYKAVRTPTECESPHHYSNAQGATQALIDDRVGPEAGLYFLCIIGVDSPDQRPAQEMMNKPVIVAMEIAPPGPTRMPELTIERMADGGYKVMPYYSNPTLWVYTFKSGPADTVQCDDPQGYRPEFDEVMIIKATPSPMKLCSKAYDMASQASSPRTDLLLP</sequence>
<protein>
    <recommendedName>
        <fullName evidence="3">Serine protease</fullName>
    </recommendedName>
</protein>
<accession>A0A1C2EB90</accession>
<evidence type="ECO:0000313" key="2">
    <source>
        <dbReference type="Proteomes" id="UP000095143"/>
    </source>
</evidence>
<dbReference type="EMBL" id="MDEN01000055">
    <property type="protein sequence ID" value="OCX24268.1"/>
    <property type="molecule type" value="Genomic_DNA"/>
</dbReference>
<comment type="caution">
    <text evidence="1">The sequence shown here is derived from an EMBL/GenBank/DDBJ whole genome shotgun (WGS) entry which is preliminary data.</text>
</comment>
<proteinExistence type="predicted"/>
<evidence type="ECO:0000313" key="1">
    <source>
        <dbReference type="EMBL" id="OCX24268.1"/>
    </source>
</evidence>
<gene>
    <name evidence="1" type="ORF">BBI10_05530</name>
</gene>
<dbReference type="SUPFAM" id="SSF50494">
    <property type="entry name" value="Trypsin-like serine proteases"/>
    <property type="match status" value="1"/>
</dbReference>
<dbReference type="AlphaFoldDB" id="A0A1C2EB90"/>
<evidence type="ECO:0008006" key="3">
    <source>
        <dbReference type="Google" id="ProtNLM"/>
    </source>
</evidence>
<reference evidence="1 2" key="1">
    <citation type="submission" date="2016-08" db="EMBL/GenBank/DDBJ databases">
        <title>Whole genome sequence of Pseudomonas graminis strain UASWS1507, a potential biological control agent for agriculture.</title>
        <authorList>
            <person name="Crovadore J."/>
            <person name="Calmin G."/>
            <person name="Chablais R."/>
            <person name="Cochard B."/>
            <person name="Lefort F."/>
        </authorList>
    </citation>
    <scope>NUCLEOTIDE SEQUENCE [LARGE SCALE GENOMIC DNA]</scope>
    <source>
        <strain evidence="1 2">UASWS1507</strain>
    </source>
</reference>
<name>A0A1C2EB90_9PSED</name>
<dbReference type="Proteomes" id="UP000095143">
    <property type="component" value="Unassembled WGS sequence"/>
</dbReference>
<dbReference type="InterPro" id="IPR009003">
    <property type="entry name" value="Peptidase_S1_PA"/>
</dbReference>
<organism evidence="1 2">
    <name type="scientific">Pseudomonas graminis</name>
    <dbReference type="NCBI Taxonomy" id="158627"/>
    <lineage>
        <taxon>Bacteria</taxon>
        <taxon>Pseudomonadati</taxon>
        <taxon>Pseudomonadota</taxon>
        <taxon>Gammaproteobacteria</taxon>
        <taxon>Pseudomonadales</taxon>
        <taxon>Pseudomonadaceae</taxon>
        <taxon>Pseudomonas</taxon>
    </lineage>
</organism>
<dbReference type="Pfam" id="PF13365">
    <property type="entry name" value="Trypsin_2"/>
    <property type="match status" value="1"/>
</dbReference>